<keyword evidence="1" id="KW-0436">Ligase</keyword>
<evidence type="ECO:0000256" key="2">
    <source>
        <dbReference type="ARBA" id="ARBA00022741"/>
    </source>
</evidence>
<name>A0A382GP84_9ZZZZ</name>
<dbReference type="InterPro" id="IPR006336">
    <property type="entry name" value="GCS2"/>
</dbReference>
<evidence type="ECO:0000313" key="4">
    <source>
        <dbReference type="EMBL" id="SVB76799.1"/>
    </source>
</evidence>
<accession>A0A382GP84</accession>
<evidence type="ECO:0000256" key="3">
    <source>
        <dbReference type="ARBA" id="ARBA00022840"/>
    </source>
</evidence>
<reference evidence="4" key="1">
    <citation type="submission" date="2018-05" db="EMBL/GenBank/DDBJ databases">
        <authorList>
            <person name="Lanie J.A."/>
            <person name="Ng W.-L."/>
            <person name="Kazmierczak K.M."/>
            <person name="Andrzejewski T.M."/>
            <person name="Davidsen T.M."/>
            <person name="Wayne K.J."/>
            <person name="Tettelin H."/>
            <person name="Glass J.I."/>
            <person name="Rusch D."/>
            <person name="Podicherti R."/>
            <person name="Tsui H.-C.T."/>
            <person name="Winkler M.E."/>
        </authorList>
    </citation>
    <scope>NUCLEOTIDE SEQUENCE</scope>
</reference>
<keyword evidence="3" id="KW-0067">ATP-binding</keyword>
<dbReference type="Gene3D" id="3.30.590.20">
    <property type="match status" value="1"/>
</dbReference>
<dbReference type="NCBIfam" id="NF010039">
    <property type="entry name" value="PRK13515.1"/>
    <property type="match status" value="1"/>
</dbReference>
<dbReference type="GO" id="GO:0042398">
    <property type="term" value="P:modified amino acid biosynthetic process"/>
    <property type="evidence" value="ECO:0007669"/>
    <property type="project" value="InterPro"/>
</dbReference>
<dbReference type="EMBL" id="UINC01056591">
    <property type="protein sequence ID" value="SVB76799.1"/>
    <property type="molecule type" value="Genomic_DNA"/>
</dbReference>
<dbReference type="InterPro" id="IPR011793">
    <property type="entry name" value="YbdK"/>
</dbReference>
<proteinExistence type="inferred from homology"/>
<evidence type="ECO:0000256" key="1">
    <source>
        <dbReference type="ARBA" id="ARBA00022598"/>
    </source>
</evidence>
<dbReference type="PANTHER" id="PTHR36510:SF1">
    <property type="entry name" value="GLUTAMATE--CYSTEINE LIGASE 2-RELATED"/>
    <property type="match status" value="1"/>
</dbReference>
<protein>
    <recommendedName>
        <fullName evidence="5">Glutamate--cysteine ligase</fullName>
    </recommendedName>
</protein>
<dbReference type="Pfam" id="PF04107">
    <property type="entry name" value="GCS2"/>
    <property type="match status" value="1"/>
</dbReference>
<dbReference type="PANTHER" id="PTHR36510">
    <property type="entry name" value="GLUTAMATE--CYSTEINE LIGASE 2-RELATED"/>
    <property type="match status" value="1"/>
</dbReference>
<dbReference type="HAMAP" id="MF_01609">
    <property type="entry name" value="Glu_cys_ligase_2"/>
    <property type="match status" value="1"/>
</dbReference>
<dbReference type="GO" id="GO:0004357">
    <property type="term" value="F:glutamate-cysteine ligase activity"/>
    <property type="evidence" value="ECO:0007669"/>
    <property type="project" value="InterPro"/>
</dbReference>
<dbReference type="AlphaFoldDB" id="A0A382GP84"/>
<keyword evidence="2" id="KW-0547">Nucleotide-binding</keyword>
<dbReference type="SUPFAM" id="SSF55931">
    <property type="entry name" value="Glutamine synthetase/guanido kinase"/>
    <property type="match status" value="1"/>
</dbReference>
<dbReference type="InterPro" id="IPR050141">
    <property type="entry name" value="GCL_type2/YbdK_subfam"/>
</dbReference>
<dbReference type="GO" id="GO:0005524">
    <property type="term" value="F:ATP binding"/>
    <property type="evidence" value="ECO:0007669"/>
    <property type="project" value="UniProtKB-KW"/>
</dbReference>
<gene>
    <name evidence="4" type="ORF">METZ01_LOCUS229653</name>
</gene>
<organism evidence="4">
    <name type="scientific">marine metagenome</name>
    <dbReference type="NCBI Taxonomy" id="408172"/>
    <lineage>
        <taxon>unclassified sequences</taxon>
        <taxon>metagenomes</taxon>
        <taxon>ecological metagenomes</taxon>
    </lineage>
</organism>
<dbReference type="InterPro" id="IPR014746">
    <property type="entry name" value="Gln_synth/guanido_kin_cat_dom"/>
</dbReference>
<dbReference type="NCBIfam" id="TIGR02050">
    <property type="entry name" value="gshA_cyan_rel"/>
    <property type="match status" value="1"/>
</dbReference>
<evidence type="ECO:0008006" key="5">
    <source>
        <dbReference type="Google" id="ProtNLM"/>
    </source>
</evidence>
<sequence length="372" mass="42787">MSDAKNVFDDLTIGIEEEYQIIDTESRELTSFISDFMEQGAVLFRDHVKPEFLQSQIEVGSRVCKNVGEARSEICRLRNMVSDIAARNHCKIVAAGTHPFSKWEDQLVTNKERYKGLLDSMQIVAKRLLIFGMHVHIGIKDRDLQIDIMNQMRYFMPHILTLSTSSPFWWGQKTGFKSYRSIVFEDLPRTGIPERFESSVEYDHYIETLIKCGCIDEPTKIWWDIRPHPKFPTLEFRICDCTTRVNEVISIVALIQSIVAKLISLRRLNQSWRSYRTSLIAENKWRAIKDGIDGKLIDFGKQTEVPVSDLAEELIELIDDVLDPLGTRKDVEYIFSLLKTGSSADRQISCYEQTGSLEAVVDQLAEETMVDC</sequence>